<name>A0A8H7T354_9HELO</name>
<keyword evidence="3" id="KW-1185">Reference proteome</keyword>
<feature type="compositionally biased region" description="Basic and acidic residues" evidence="1">
    <location>
        <begin position="1"/>
        <end position="35"/>
    </location>
</feature>
<feature type="region of interest" description="Disordered" evidence="1">
    <location>
        <begin position="328"/>
        <end position="355"/>
    </location>
</feature>
<protein>
    <recommendedName>
        <fullName evidence="4">C2H2-type domain-containing protein</fullName>
    </recommendedName>
</protein>
<feature type="region of interest" description="Disordered" evidence="1">
    <location>
        <begin position="416"/>
        <end position="472"/>
    </location>
</feature>
<comment type="caution">
    <text evidence="2">The sequence shown here is derived from an EMBL/GenBank/DDBJ whole genome shotgun (WGS) entry which is preliminary data.</text>
</comment>
<accession>A0A8H7T354</accession>
<dbReference type="OrthoDB" id="5382659at2759"/>
<gene>
    <name evidence="2" type="ORF">IFR04_014244</name>
</gene>
<dbReference type="Pfam" id="PF08624">
    <property type="entry name" value="CRC_subunit"/>
    <property type="match status" value="1"/>
</dbReference>
<evidence type="ECO:0000313" key="2">
    <source>
        <dbReference type="EMBL" id="KAG4412614.1"/>
    </source>
</evidence>
<dbReference type="InterPro" id="IPR013933">
    <property type="entry name" value="CRC_Rsc7/Swp82"/>
</dbReference>
<evidence type="ECO:0008006" key="4">
    <source>
        <dbReference type="Google" id="ProtNLM"/>
    </source>
</evidence>
<feature type="compositionally biased region" description="Polar residues" evidence="1">
    <location>
        <begin position="527"/>
        <end position="554"/>
    </location>
</feature>
<reference evidence="2" key="1">
    <citation type="submission" date="2021-02" db="EMBL/GenBank/DDBJ databases">
        <title>Genome sequence Cadophora malorum strain M34.</title>
        <authorList>
            <person name="Stefanovic E."/>
            <person name="Vu D."/>
            <person name="Scully C."/>
            <person name="Dijksterhuis J."/>
            <person name="Roader J."/>
            <person name="Houbraken J."/>
        </authorList>
    </citation>
    <scope>NUCLEOTIDE SEQUENCE</scope>
    <source>
        <strain evidence="2">M34</strain>
    </source>
</reference>
<feature type="region of interest" description="Disordered" evidence="1">
    <location>
        <begin position="527"/>
        <end position="599"/>
    </location>
</feature>
<evidence type="ECO:0000313" key="3">
    <source>
        <dbReference type="Proteomes" id="UP000664132"/>
    </source>
</evidence>
<dbReference type="PANTHER" id="PTHR38166">
    <property type="entry name" value="C2H2-TYPE DOMAIN-CONTAINING PROTEIN-RELATED"/>
    <property type="match status" value="1"/>
</dbReference>
<dbReference type="AlphaFoldDB" id="A0A8H7T354"/>
<dbReference type="EMBL" id="JAFJYH010000365">
    <property type="protein sequence ID" value="KAG4412614.1"/>
    <property type="molecule type" value="Genomic_DNA"/>
</dbReference>
<feature type="compositionally biased region" description="Acidic residues" evidence="1">
    <location>
        <begin position="463"/>
        <end position="472"/>
    </location>
</feature>
<proteinExistence type="predicted"/>
<feature type="region of interest" description="Disordered" evidence="1">
    <location>
        <begin position="1"/>
        <end position="92"/>
    </location>
</feature>
<dbReference type="Proteomes" id="UP000664132">
    <property type="component" value="Unassembled WGS sequence"/>
</dbReference>
<evidence type="ECO:0000256" key="1">
    <source>
        <dbReference type="SAM" id="MobiDB-lite"/>
    </source>
</evidence>
<dbReference type="PANTHER" id="PTHR38166:SF1">
    <property type="entry name" value="C2H2-TYPE DOMAIN-CONTAINING PROTEIN"/>
    <property type="match status" value="1"/>
</dbReference>
<feature type="compositionally biased region" description="Polar residues" evidence="1">
    <location>
        <begin position="329"/>
        <end position="343"/>
    </location>
</feature>
<organism evidence="2 3">
    <name type="scientific">Cadophora malorum</name>
    <dbReference type="NCBI Taxonomy" id="108018"/>
    <lineage>
        <taxon>Eukaryota</taxon>
        <taxon>Fungi</taxon>
        <taxon>Dikarya</taxon>
        <taxon>Ascomycota</taxon>
        <taxon>Pezizomycotina</taxon>
        <taxon>Leotiomycetes</taxon>
        <taxon>Helotiales</taxon>
        <taxon>Ploettnerulaceae</taxon>
        <taxon>Cadophora</taxon>
    </lineage>
</organism>
<sequence length="960" mass="107103">MGRRGRDEFPPDHQYPDNREGRSDDGAKAESKTGPKTEAIPGSTAAFGEQFMPMTPPRSRTAPWEPEEAEKLGTSGLEAVPIQNNPDSRPVQDVEAKEEEAIALKDRTSASAHNFGMSVSPRKAKISISALPTVKDHTTDQLGPEGDEYLPREIDENGEKKVNAYGQLLGERQYTSRIFPVHNRGNKHFMLATECARVLGYRDSYLLFSKNRSLYKIIITQAEKDDLIDQEILPFSYRSRQIALVTAKSMFRQFGSRIIVNGRRVRDDYWETKARKQGFTEDDAAGETRPGAGASNAAVAASASVSKSLMLESASSSTDHPSDVMFASRSWSTNHGSSDQDSIQPDHFSLVDGPEWPLPGISPPFLELLDTGVDSQQNERYHTGAAVSYSDLRPRVDLSEYLAALKREPFIRSALSDVKDDDQEDSRSTPKGIRPGKEGVSKSSSPRRATVDEKPTGLITSSESDDDTEYSIDDGSDGFCNLEQSLYKQSLLSGRYVRPVISLVRQRIIDRLMEAFWATFNDHEHTNTTNQDGSTSDPASGQDSLSTAETSSASIHCESYSEVRRGKQKRKIDHGDGEGDGGDDANRQPKKQRSFLTPPDDISARQKFACPYRKNQPRKYRSNNRQWRSCALTPLESVARVKGHLYRHHMIYPCQRCKEVFESQEAVAVHLSRIQSCELRNILIADGVTIEIAEQLKSKKKSHRGESEKDRWQKIYRLLFPRDGDPGPSPYFEPPDDKSEVEEYSEYCRRELPRVVRAAIEEVVRSETQPLEERLMSQLDEIIRIAQDRVFANYRSAAADIVECTRASGGHQEVDDTSLDAAVALQSEHSYTSRMTTSPAIEDITNRIQPDIFQASSGPLMIPAFSATMENLYHTSASQPPNEASFEDFVHVSRDLSIPQTARGETTQSELEWLAAEDPLFYSGDVELDTAYTGDFQECEFGTAELSGLQIPLSGSKRGA</sequence>